<feature type="domain" description="Acyltransferase 3" evidence="3">
    <location>
        <begin position="27"/>
        <end position="361"/>
    </location>
</feature>
<protein>
    <submittedName>
        <fullName evidence="5">O-acetyltransferase OatA</fullName>
        <ecNumber evidence="5">2.3.1.-</ecNumber>
    </submittedName>
</protein>
<keyword evidence="5" id="KW-0808">Transferase</keyword>
<dbReference type="Pfam" id="PF01757">
    <property type="entry name" value="Acyl_transf_3"/>
    <property type="match status" value="1"/>
</dbReference>
<dbReference type="GO" id="GO:0009103">
    <property type="term" value="P:lipopolysaccharide biosynthetic process"/>
    <property type="evidence" value="ECO:0007669"/>
    <property type="project" value="TreeGrafter"/>
</dbReference>
<dbReference type="AlphaFoldDB" id="A0A5E4Y3D4"/>
<feature type="transmembrane region" description="Helical" evidence="2">
    <location>
        <begin position="342"/>
        <end position="363"/>
    </location>
</feature>
<reference evidence="5 6" key="1">
    <citation type="submission" date="2019-08" db="EMBL/GenBank/DDBJ databases">
        <authorList>
            <person name="Peeters C."/>
        </authorList>
    </citation>
    <scope>NUCLEOTIDE SEQUENCE [LARGE SCALE GENOMIC DNA]</scope>
    <source>
        <strain evidence="5 6">LMG 31013</strain>
    </source>
</reference>
<evidence type="ECO:0000313" key="6">
    <source>
        <dbReference type="Proteomes" id="UP000334380"/>
    </source>
</evidence>
<dbReference type="OrthoDB" id="9814807at2"/>
<dbReference type="EMBL" id="CABPRU010000014">
    <property type="protein sequence ID" value="VVE43199.1"/>
    <property type="molecule type" value="Genomic_DNA"/>
</dbReference>
<name>A0A5E4Y3D4_9BURK</name>
<evidence type="ECO:0000313" key="5">
    <source>
        <dbReference type="EMBL" id="VVE43199.1"/>
    </source>
</evidence>
<evidence type="ECO:0000256" key="1">
    <source>
        <dbReference type="SAM" id="MobiDB-lite"/>
    </source>
</evidence>
<dbReference type="EC" id="2.3.1.-" evidence="5"/>
<keyword evidence="2" id="KW-1133">Transmembrane helix</keyword>
<feature type="region of interest" description="Disordered" evidence="1">
    <location>
        <begin position="1"/>
        <end position="24"/>
    </location>
</feature>
<feature type="transmembrane region" description="Helical" evidence="2">
    <location>
        <begin position="312"/>
        <end position="336"/>
    </location>
</feature>
<dbReference type="PANTHER" id="PTHR23028">
    <property type="entry name" value="ACETYLTRANSFERASE"/>
    <property type="match status" value="1"/>
</dbReference>
<feature type="domain" description="SGNH" evidence="4">
    <location>
        <begin position="437"/>
        <end position="677"/>
    </location>
</feature>
<dbReference type="InterPro" id="IPR043968">
    <property type="entry name" value="SGNH"/>
</dbReference>
<dbReference type="Pfam" id="PF19040">
    <property type="entry name" value="SGNH"/>
    <property type="match status" value="1"/>
</dbReference>
<dbReference type="InterPro" id="IPR002656">
    <property type="entry name" value="Acyl_transf_3_dom"/>
</dbReference>
<proteinExistence type="predicted"/>
<feature type="transmembrane region" description="Helical" evidence="2">
    <location>
        <begin position="55"/>
        <end position="72"/>
    </location>
</feature>
<feature type="transmembrane region" description="Helical" evidence="2">
    <location>
        <begin position="214"/>
        <end position="234"/>
    </location>
</feature>
<dbReference type="RefSeq" id="WP_150614653.1">
    <property type="nucleotide sequence ID" value="NZ_CABPRU010000014.1"/>
</dbReference>
<feature type="transmembrane region" description="Helical" evidence="2">
    <location>
        <begin position="255"/>
        <end position="273"/>
    </location>
</feature>
<keyword evidence="5" id="KW-0012">Acyltransferase</keyword>
<feature type="transmembrane region" description="Helical" evidence="2">
    <location>
        <begin position="183"/>
        <end position="202"/>
    </location>
</feature>
<dbReference type="PANTHER" id="PTHR23028:SF53">
    <property type="entry name" value="ACYL_TRANSF_3 DOMAIN-CONTAINING PROTEIN"/>
    <property type="match status" value="1"/>
</dbReference>
<feature type="transmembrane region" description="Helical" evidence="2">
    <location>
        <begin position="375"/>
        <end position="395"/>
    </location>
</feature>
<accession>A0A5E4Y3D4</accession>
<feature type="transmembrane region" description="Helical" evidence="2">
    <location>
        <begin position="279"/>
        <end position="300"/>
    </location>
</feature>
<keyword evidence="2" id="KW-0472">Membrane</keyword>
<keyword evidence="6" id="KW-1185">Reference proteome</keyword>
<sequence length="684" mass="75572">MPQNSESRPLPRENQRERNSHPAYRPDIDGLRAIAILSVVLFHACPTAVQGGFVGVDVFFVISGFLISTIIFKSLVRGDFSFGQFYAHRIKRIFPALLVVILSCFAFGWAALFPPELQQLGKHIAGGTGFVQNFVLWGESGYFDIDSESKPLMHLWSLAIEEQFYLIYPLFVFVAWRLRRNILAALLVLTTLSFVLNVQGVQTDPVRTFFLPQTRFWEILAGSLLAYAQTFEVVKIQRLQGWLRSHGSDALARNALSIAGFILIVGTVFGLNSDMQFPGWLAVPPVAGSFLLLLAGPTAYVNRTLLKNRTLVFVGLISYPLYLWHWPILSFLRIIVGQSAPLTLRLAAVGASFVLAWLTYRLVERPIRRGRNTSAKTAALCTFALVAFAVGYSTFSSTGYPSRRVAMDNSYASAKAQFESNAPSACGNDQAFAGLEPVCTKYLAAGATQTVFLWGDSSAEAWSPVFRQIAYQRNMNVIVVSHPACPPIIGVRETSFEFPLEQQYCGDGKTGEKVLRAIRASKPSAIFLIGAWDYFGPFHHSALTDSPDDKTATEKTTIKALSDKVPATLNALSSIAKVVVFKSWPILGSDPDYGVVRLPFLGRTTSRELQTNERHELEGAFINEIFEKSNVANITYFDPSHAICATVCATTKDGVRLYSDRYHITAAGSILFEKQIAKLIPVGD</sequence>
<evidence type="ECO:0000259" key="4">
    <source>
        <dbReference type="Pfam" id="PF19040"/>
    </source>
</evidence>
<dbReference type="InterPro" id="IPR050879">
    <property type="entry name" value="Acyltransferase_3"/>
</dbReference>
<organism evidence="5 6">
    <name type="scientific">Pandoraea terrigena</name>
    <dbReference type="NCBI Taxonomy" id="2508292"/>
    <lineage>
        <taxon>Bacteria</taxon>
        <taxon>Pseudomonadati</taxon>
        <taxon>Pseudomonadota</taxon>
        <taxon>Betaproteobacteria</taxon>
        <taxon>Burkholderiales</taxon>
        <taxon>Burkholderiaceae</taxon>
        <taxon>Pandoraea</taxon>
    </lineage>
</organism>
<evidence type="ECO:0000259" key="3">
    <source>
        <dbReference type="Pfam" id="PF01757"/>
    </source>
</evidence>
<evidence type="ECO:0000256" key="2">
    <source>
        <dbReference type="SAM" id="Phobius"/>
    </source>
</evidence>
<dbReference type="GO" id="GO:0016747">
    <property type="term" value="F:acyltransferase activity, transferring groups other than amino-acyl groups"/>
    <property type="evidence" value="ECO:0007669"/>
    <property type="project" value="InterPro"/>
</dbReference>
<dbReference type="GO" id="GO:0016020">
    <property type="term" value="C:membrane"/>
    <property type="evidence" value="ECO:0007669"/>
    <property type="project" value="TreeGrafter"/>
</dbReference>
<feature type="transmembrane region" description="Helical" evidence="2">
    <location>
        <begin position="155"/>
        <end position="176"/>
    </location>
</feature>
<gene>
    <name evidence="5" type="primary">oatA_2</name>
    <name evidence="5" type="ORF">PTE31013_04286</name>
</gene>
<feature type="transmembrane region" description="Helical" evidence="2">
    <location>
        <begin position="93"/>
        <end position="112"/>
    </location>
</feature>
<feature type="compositionally biased region" description="Basic and acidic residues" evidence="1">
    <location>
        <begin position="9"/>
        <end position="24"/>
    </location>
</feature>
<dbReference type="Proteomes" id="UP000334380">
    <property type="component" value="Unassembled WGS sequence"/>
</dbReference>
<keyword evidence="2" id="KW-0812">Transmembrane</keyword>